<feature type="domain" description="GYF" evidence="2">
    <location>
        <begin position="667"/>
        <end position="718"/>
    </location>
</feature>
<feature type="non-terminal residue" evidence="3">
    <location>
        <position position="1"/>
    </location>
</feature>
<protein>
    <recommendedName>
        <fullName evidence="2">GYF domain-containing protein</fullName>
    </recommendedName>
</protein>
<feature type="compositionally biased region" description="Low complexity" evidence="1">
    <location>
        <begin position="762"/>
        <end position="773"/>
    </location>
</feature>
<dbReference type="SUPFAM" id="SSF55277">
    <property type="entry name" value="GYF domain"/>
    <property type="match status" value="1"/>
</dbReference>
<evidence type="ECO:0000313" key="3">
    <source>
        <dbReference type="EMBL" id="RDX72109.1"/>
    </source>
</evidence>
<evidence type="ECO:0000256" key="1">
    <source>
        <dbReference type="SAM" id="MobiDB-lite"/>
    </source>
</evidence>
<dbReference type="PANTHER" id="PTHR46992:SF1">
    <property type="entry name" value="GYF DOMAIN-CONTAINING PROTEIN"/>
    <property type="match status" value="1"/>
</dbReference>
<dbReference type="Gene3D" id="3.30.1490.40">
    <property type="match status" value="1"/>
</dbReference>
<feature type="compositionally biased region" description="Polar residues" evidence="1">
    <location>
        <begin position="218"/>
        <end position="227"/>
    </location>
</feature>
<dbReference type="PANTHER" id="PTHR46992">
    <property type="entry name" value="GYF DOMAIN-CONTAINING PROTEIN"/>
    <property type="match status" value="1"/>
</dbReference>
<dbReference type="InterPro" id="IPR003169">
    <property type="entry name" value="GYF"/>
</dbReference>
<feature type="compositionally biased region" description="Polar residues" evidence="1">
    <location>
        <begin position="774"/>
        <end position="785"/>
    </location>
</feature>
<evidence type="ECO:0000259" key="2">
    <source>
        <dbReference type="PROSITE" id="PS50829"/>
    </source>
</evidence>
<dbReference type="CDD" id="cd00072">
    <property type="entry name" value="GYF"/>
    <property type="match status" value="1"/>
</dbReference>
<name>A0A371F1D9_MUCPR</name>
<feature type="compositionally biased region" description="Polar residues" evidence="1">
    <location>
        <begin position="1602"/>
        <end position="1624"/>
    </location>
</feature>
<sequence>LKPLPHSFSLFFPLFSPSLYLSYTLQFANPTLFSLSLSIFDAHFNIQPSLSHFLPLFAFSSFPSPVPFSDLSVFRIPAIPNSTAMGDGKVNLPDDLFSSKLSDSLRDEASGGHGGEKGIAALLDDSKDQVSSDSSIPLSPQWLYSKPVDAKTTANPVGVNSTDPILKDSWRLEGSQDKKDWRRTAPDVEISRRWREEERETSLLGRRDRRKEDRRLENTSTSENRSLPSDRWHESRGSAHDSRRENKWSSRWGPEDKEKDSRSEKRNDAEKEDGHSEKQSSGVSNRMGSDRDTDSRDKWRPRHRLEAQAAGVATYRAAPGFGLEKGRTEASSVRFSPGRGRANVNGNLQIARPPIGSSVGSALMDRNKTILGKSSLGADSYYYPRGKLLDIYRKQKVDPNFDSLPSEMEHTSPITQPDSVEPLSFVAPAAEEEAVLKDIWKGKITSSEVSGYSFRGRDGGLNDDISGPGITSEGKQPFIGSGAKVISGSDVSDDSDQILIGSASTAGGLLRNIIEGEKSILFFILLCESVESKEFSILHLLIVYKLSSFSEAATFQEGKQKHMATIGVHGRDESSVNSIGEGSIPGNKVAESATLDHHQGHASGFQEHANRNGVDSIAASEFSSNLPDDSRSLFDFASLQQTPSINQQDMKINEKTYPPESVIVLEELSLCYLDPQGEIQGPFLGIDIILWFEQGFFGMDLPVRLSDAPEGSPFHELGDIMPHLKVKSGLGSGSNRVIQSEASDAIGRNLKVDVHNFDYDGSSVSDDQPWSSSRPDTTSSVGIPSQIPNQGYHSEVKFSDDQCFSNIAAHDEDITLSKLAGSINEKPLMRPMDVNASYSHTTGKPVANEVAMSDAHNNEADKLHPFGLLMSELRDGSHLRRAQSSNSSLRLGDQGHFLDPLMDRDVPFADQSSVGGMVNQPSFRETWADEYGINRHFNPNPHVGSLEDQFLSHMGPKFNNFDVAEHLMLQKLQKERVQQQSNISNHFPAHLNGSDLERFPGFALSQQSMSSNIQQMMQNSGSDLERILELQIQHRQLELQQQQDMHHQQLLHQQMKLQPQQQSQVQQLLLEQFMHQQIPDPNFGQSKHDISRDNLLDQVQLRRYVHDLQQNSHSLRHLDPSMEQIIQANMGLNAAQGRQADLSDLLLQARHGNLLPPEQQLHFQQDQLQAQQISLALRQQLGLDGERHFGRSWPINETGQLVRNPATHQLGHSAGFNVSDIHKQQQRLVTQEEQLNYLGRNLPEQNQRGGFYDNSMMFERSAPISQGRELHDRRRYLHPGDQMGSLSSHHLQSSDDLFGHHSDAFKSSLPGNNGHVENSWVDPRLQLQHHLEAVRQRRELGDTVTSADLNLSASAGVHEESSARGFMDLLHQKLGVQATQPSTVDKWHHPLSSRSDKSWHVPEASSMVHPFELPPDQQVHLNDPFLERAQSANSNALIHDHLTGMHITDQYNNLGNTERMPLRSRSGSLLEEQSLLSANKDTLHPNYRIPFQIGKSSMEKELHELEANKGPRHEYMSTMNNLVPGMSDMSEQVESIMNSMELPAIAHSRHSSLSSAGGDGGSFGREIGLNNSRGDEVSGDRLPPSTKGFENAFHKRPHVSRVLSSPDVQTDQPSVPQNNLINVTSSEGRREGSGNSSISNVTDGQGSGKKEVRFRSSSFSEGAVSETSFMDMLKRPVLPEVVDSHAGGGGVGSESSDATQAGRSGKKKGKKGKQIDPSLLGFKVSSNRIMMGEIQRPED</sequence>
<proteinExistence type="predicted"/>
<dbReference type="PROSITE" id="PS50829">
    <property type="entry name" value="GYF"/>
    <property type="match status" value="1"/>
</dbReference>
<feature type="compositionally biased region" description="Polar residues" evidence="1">
    <location>
        <begin position="1655"/>
        <end position="1665"/>
    </location>
</feature>
<dbReference type="Pfam" id="PF02213">
    <property type="entry name" value="GYF"/>
    <property type="match status" value="1"/>
</dbReference>
<comment type="caution">
    <text evidence="3">The sequence shown here is derived from an EMBL/GenBank/DDBJ whole genome shotgun (WGS) entry which is preliminary data.</text>
</comment>
<feature type="region of interest" description="Disordered" evidence="1">
    <location>
        <begin position="1548"/>
        <end position="1665"/>
    </location>
</feature>
<organism evidence="3 4">
    <name type="scientific">Mucuna pruriens</name>
    <name type="common">Velvet bean</name>
    <name type="synonym">Dolichos pruriens</name>
    <dbReference type="NCBI Taxonomy" id="157652"/>
    <lineage>
        <taxon>Eukaryota</taxon>
        <taxon>Viridiplantae</taxon>
        <taxon>Streptophyta</taxon>
        <taxon>Embryophyta</taxon>
        <taxon>Tracheophyta</taxon>
        <taxon>Spermatophyta</taxon>
        <taxon>Magnoliopsida</taxon>
        <taxon>eudicotyledons</taxon>
        <taxon>Gunneridae</taxon>
        <taxon>Pentapetalae</taxon>
        <taxon>rosids</taxon>
        <taxon>fabids</taxon>
        <taxon>Fabales</taxon>
        <taxon>Fabaceae</taxon>
        <taxon>Papilionoideae</taxon>
        <taxon>50 kb inversion clade</taxon>
        <taxon>NPAAA clade</taxon>
        <taxon>indigoferoid/millettioid clade</taxon>
        <taxon>Phaseoleae</taxon>
        <taxon>Mucuna</taxon>
    </lineage>
</organism>
<reference evidence="3" key="1">
    <citation type="submission" date="2018-05" db="EMBL/GenBank/DDBJ databases">
        <title>Draft genome of Mucuna pruriens seed.</title>
        <authorList>
            <person name="Nnadi N.E."/>
            <person name="Vos R."/>
            <person name="Hasami M.H."/>
            <person name="Devisetty U.K."/>
            <person name="Aguiy J.C."/>
        </authorList>
    </citation>
    <scope>NUCLEOTIDE SEQUENCE [LARGE SCALE GENOMIC DNA]</scope>
    <source>
        <strain evidence="3">JCA_2017</strain>
    </source>
</reference>
<dbReference type="EMBL" id="QJKJ01011064">
    <property type="protein sequence ID" value="RDX72109.1"/>
    <property type="molecule type" value="Genomic_DNA"/>
</dbReference>
<feature type="region of interest" description="Disordered" evidence="1">
    <location>
        <begin position="762"/>
        <end position="785"/>
    </location>
</feature>
<feature type="compositionally biased region" description="Basic and acidic residues" evidence="1">
    <location>
        <begin position="228"/>
        <end position="278"/>
    </location>
</feature>
<feature type="region of interest" description="Disordered" evidence="1">
    <location>
        <begin position="1681"/>
        <end position="1739"/>
    </location>
</feature>
<accession>A0A371F1D9</accession>
<dbReference type="OrthoDB" id="6415790at2759"/>
<feature type="compositionally biased region" description="Basic and acidic residues" evidence="1">
    <location>
        <begin position="288"/>
        <end position="298"/>
    </location>
</feature>
<dbReference type="Proteomes" id="UP000257109">
    <property type="component" value="Unassembled WGS sequence"/>
</dbReference>
<dbReference type="SMART" id="SM00444">
    <property type="entry name" value="GYF"/>
    <property type="match status" value="1"/>
</dbReference>
<gene>
    <name evidence="3" type="ORF">CR513_48452</name>
</gene>
<keyword evidence="4" id="KW-1185">Reference proteome</keyword>
<feature type="region of interest" description="Disordered" evidence="1">
    <location>
        <begin position="195"/>
        <end position="306"/>
    </location>
</feature>
<feature type="compositionally biased region" description="Polar residues" evidence="1">
    <location>
        <begin position="1693"/>
        <end position="1702"/>
    </location>
</feature>
<evidence type="ECO:0000313" key="4">
    <source>
        <dbReference type="Proteomes" id="UP000257109"/>
    </source>
</evidence>
<dbReference type="InterPro" id="IPR035445">
    <property type="entry name" value="GYF-like_dom_sf"/>
</dbReference>
<dbReference type="STRING" id="157652.A0A371F1D9"/>